<evidence type="ECO:0000313" key="1">
    <source>
        <dbReference type="EMBL" id="JAD57556.1"/>
    </source>
</evidence>
<accession>A0A0A9B2H3</accession>
<name>A0A0A9B2H3_ARUDO</name>
<protein>
    <submittedName>
        <fullName evidence="1">Uncharacterized protein</fullName>
    </submittedName>
</protein>
<proteinExistence type="predicted"/>
<dbReference type="EMBL" id="GBRH01240339">
    <property type="protein sequence ID" value="JAD57556.1"/>
    <property type="molecule type" value="Transcribed_RNA"/>
</dbReference>
<organism evidence="1">
    <name type="scientific">Arundo donax</name>
    <name type="common">Giant reed</name>
    <name type="synonym">Donax arundinaceus</name>
    <dbReference type="NCBI Taxonomy" id="35708"/>
    <lineage>
        <taxon>Eukaryota</taxon>
        <taxon>Viridiplantae</taxon>
        <taxon>Streptophyta</taxon>
        <taxon>Embryophyta</taxon>
        <taxon>Tracheophyta</taxon>
        <taxon>Spermatophyta</taxon>
        <taxon>Magnoliopsida</taxon>
        <taxon>Liliopsida</taxon>
        <taxon>Poales</taxon>
        <taxon>Poaceae</taxon>
        <taxon>PACMAD clade</taxon>
        <taxon>Arundinoideae</taxon>
        <taxon>Arundineae</taxon>
        <taxon>Arundo</taxon>
    </lineage>
</organism>
<reference evidence="1" key="1">
    <citation type="submission" date="2014-09" db="EMBL/GenBank/DDBJ databases">
        <authorList>
            <person name="Magalhaes I.L.F."/>
            <person name="Oliveira U."/>
            <person name="Santos F.R."/>
            <person name="Vidigal T.H.D.A."/>
            <person name="Brescovit A.D."/>
            <person name="Santos A.J."/>
        </authorList>
    </citation>
    <scope>NUCLEOTIDE SEQUENCE</scope>
    <source>
        <tissue evidence="1">Shoot tissue taken approximately 20 cm above the soil surface</tissue>
    </source>
</reference>
<reference evidence="1" key="2">
    <citation type="journal article" date="2015" name="Data Brief">
        <title>Shoot transcriptome of the giant reed, Arundo donax.</title>
        <authorList>
            <person name="Barrero R.A."/>
            <person name="Guerrero F.D."/>
            <person name="Moolhuijzen P."/>
            <person name="Goolsby J.A."/>
            <person name="Tidwell J."/>
            <person name="Bellgard S.E."/>
            <person name="Bellgard M.I."/>
        </authorList>
    </citation>
    <scope>NUCLEOTIDE SEQUENCE</scope>
    <source>
        <tissue evidence="1">Shoot tissue taken approximately 20 cm above the soil surface</tissue>
    </source>
</reference>
<dbReference type="AlphaFoldDB" id="A0A0A9B2H3"/>
<sequence length="51" mass="5284">MPVPAVEGVKVLGGARRGSHGARSPWPWRAFAPVAVAEPATVAVAPLSPRR</sequence>